<name>R7ZT43_9BACT</name>
<keyword evidence="2" id="KW-1185">Reference proteome</keyword>
<accession>R7ZT43</accession>
<dbReference type="STRING" id="1232681.ADIS_2369"/>
<organism evidence="1 2">
    <name type="scientific">Lunatimonas lonarensis</name>
    <dbReference type="NCBI Taxonomy" id="1232681"/>
    <lineage>
        <taxon>Bacteria</taxon>
        <taxon>Pseudomonadati</taxon>
        <taxon>Bacteroidota</taxon>
        <taxon>Cytophagia</taxon>
        <taxon>Cytophagales</taxon>
        <taxon>Cyclobacteriaceae</taxon>
    </lineage>
</organism>
<reference evidence="1 2" key="1">
    <citation type="submission" date="2013-02" db="EMBL/GenBank/DDBJ databases">
        <title>A novel strain isolated from Lonar lake, Maharashtra, India.</title>
        <authorList>
            <person name="Singh A."/>
        </authorList>
    </citation>
    <scope>NUCLEOTIDE SEQUENCE [LARGE SCALE GENOMIC DNA]</scope>
    <source>
        <strain evidence="1 2">AK24</strain>
    </source>
</reference>
<comment type="caution">
    <text evidence="1">The sequence shown here is derived from an EMBL/GenBank/DDBJ whole genome shotgun (WGS) entry which is preliminary data.</text>
</comment>
<evidence type="ECO:0000313" key="1">
    <source>
        <dbReference type="EMBL" id="EON77159.1"/>
    </source>
</evidence>
<sequence>MLAWLPQIPLIFLHMETKEQFLSFSEKVVRRIKCTDLPKPLLKKIISDEVVEKQTIHLIPFCYSLTPAFGEIKPEDQITISAAVYMGAMGVYTLDPVLDLEISGNDIIDPVSEAFLLISTSQQLLNEVIPPHSRFWKKYQTRLLDHFKETTVNRRVSATDDDWNQSTYYDLLRLRYSLLYLPLDILFHLTGETAKANYYHLGEALFHFTIGFNIPNEIIGFASDSKVGLKNYAWVRLSEFLEKEHMDPGQFSLEELHKIVYLTGIATELYDEALAAFNQCLSIVRPLNLRLFEKIVHNQIKKTIKEKEGLISYLQNIS</sequence>
<dbReference type="EMBL" id="AQHR01000065">
    <property type="protein sequence ID" value="EON77159.1"/>
    <property type="molecule type" value="Genomic_DNA"/>
</dbReference>
<dbReference type="AlphaFoldDB" id="R7ZT43"/>
<evidence type="ECO:0000313" key="2">
    <source>
        <dbReference type="Proteomes" id="UP000013909"/>
    </source>
</evidence>
<dbReference type="Proteomes" id="UP000013909">
    <property type="component" value="Unassembled WGS sequence"/>
</dbReference>
<protein>
    <submittedName>
        <fullName evidence="1">Uncharacterized protein</fullName>
    </submittedName>
</protein>
<gene>
    <name evidence="1" type="ORF">ADIS_2369</name>
</gene>
<proteinExistence type="predicted"/>